<accession>A0A6H9Y6M6</accession>
<gene>
    <name evidence="2" type="ORF">F8566_48215</name>
</gene>
<dbReference type="OrthoDB" id="3400345at2"/>
<dbReference type="Gene3D" id="3.40.50.1820">
    <property type="entry name" value="alpha/beta hydrolase"/>
    <property type="match status" value="1"/>
</dbReference>
<name>A0A6H9Y6M6_9ACTN</name>
<dbReference type="Proteomes" id="UP000468735">
    <property type="component" value="Unassembled WGS sequence"/>
</dbReference>
<sequence>MRAFEEIPSRQVRLADATINYRELGQGPPIVFVHGLLSNGTLWRKVAERLQTSHRCIVPDWPLGAHTAPVRPGADLSPCGLARMVAGFLDVLGLQDVTLVANDTGGAIAQMVATEHPGRLGRLVLTPCDAFDNFLPPMFRPLQYTAKVPGALYVAVQALRAHPLRRLPMTYGLLAKRPIPDHIVDGWLRPAQTRHATRRDTARFLRAIGTAHTLDAAARLSSFRRPVLLAWATEDRVFPFEHARRLAAILPRATIAPIADSYGFVPEDQPERLAELIRDFVNATNPATRHERQETS</sequence>
<protein>
    <submittedName>
        <fullName evidence="2">Alpha/beta hydrolase</fullName>
    </submittedName>
</protein>
<evidence type="ECO:0000313" key="2">
    <source>
        <dbReference type="EMBL" id="KAB2339303.1"/>
    </source>
</evidence>
<proteinExistence type="predicted"/>
<dbReference type="InterPro" id="IPR029058">
    <property type="entry name" value="AB_hydrolase_fold"/>
</dbReference>
<dbReference type="GO" id="GO:0016787">
    <property type="term" value="F:hydrolase activity"/>
    <property type="evidence" value="ECO:0007669"/>
    <property type="project" value="UniProtKB-KW"/>
</dbReference>
<dbReference type="AlphaFoldDB" id="A0A6H9Y6M6"/>
<dbReference type="RefSeq" id="WP_151570997.1">
    <property type="nucleotide sequence ID" value="NZ_WBMT01000036.1"/>
</dbReference>
<dbReference type="InterPro" id="IPR000073">
    <property type="entry name" value="AB_hydrolase_1"/>
</dbReference>
<keyword evidence="3" id="KW-1185">Reference proteome</keyword>
<feature type="domain" description="AB hydrolase-1" evidence="1">
    <location>
        <begin position="28"/>
        <end position="253"/>
    </location>
</feature>
<dbReference type="SUPFAM" id="SSF53474">
    <property type="entry name" value="alpha/beta-Hydrolases"/>
    <property type="match status" value="1"/>
</dbReference>
<dbReference type="PANTHER" id="PTHR43689">
    <property type="entry name" value="HYDROLASE"/>
    <property type="match status" value="1"/>
</dbReference>
<dbReference type="Pfam" id="PF00561">
    <property type="entry name" value="Abhydrolase_1"/>
    <property type="match status" value="1"/>
</dbReference>
<dbReference type="PRINTS" id="PR00111">
    <property type="entry name" value="ABHYDROLASE"/>
</dbReference>
<organism evidence="2 3">
    <name type="scientific">Actinomadura rudentiformis</name>
    <dbReference type="NCBI Taxonomy" id="359158"/>
    <lineage>
        <taxon>Bacteria</taxon>
        <taxon>Bacillati</taxon>
        <taxon>Actinomycetota</taxon>
        <taxon>Actinomycetes</taxon>
        <taxon>Streptosporangiales</taxon>
        <taxon>Thermomonosporaceae</taxon>
        <taxon>Actinomadura</taxon>
    </lineage>
</organism>
<reference evidence="2 3" key="1">
    <citation type="submission" date="2019-09" db="EMBL/GenBank/DDBJ databases">
        <title>Actinomadura physcomitrii sp. nov., a novel actinomycete isolated from moss [Physcomitrium sphaericum (Ludw) Fuernr].</title>
        <authorList>
            <person name="Zhuang X."/>
            <person name="Liu C."/>
        </authorList>
    </citation>
    <scope>NUCLEOTIDE SEQUENCE [LARGE SCALE GENOMIC DNA]</scope>
    <source>
        <strain evidence="2 3">HMC1</strain>
    </source>
</reference>
<dbReference type="PANTHER" id="PTHR43689:SF8">
    <property type="entry name" value="ALPHA_BETA-HYDROLASES SUPERFAMILY PROTEIN"/>
    <property type="match status" value="1"/>
</dbReference>
<dbReference type="EMBL" id="WBMT01000036">
    <property type="protein sequence ID" value="KAB2339303.1"/>
    <property type="molecule type" value="Genomic_DNA"/>
</dbReference>
<keyword evidence="2" id="KW-0378">Hydrolase</keyword>
<comment type="caution">
    <text evidence="2">The sequence shown here is derived from an EMBL/GenBank/DDBJ whole genome shotgun (WGS) entry which is preliminary data.</text>
</comment>
<evidence type="ECO:0000313" key="3">
    <source>
        <dbReference type="Proteomes" id="UP000468735"/>
    </source>
</evidence>
<evidence type="ECO:0000259" key="1">
    <source>
        <dbReference type="Pfam" id="PF00561"/>
    </source>
</evidence>